<dbReference type="RefSeq" id="WP_100728417.1">
    <property type="nucleotide sequence ID" value="NZ_JAIZBL010000006.1"/>
</dbReference>
<accession>A0A6H3NVA3</accession>
<dbReference type="CDD" id="cd12105">
    <property type="entry name" value="HmuY"/>
    <property type="match status" value="1"/>
</dbReference>
<reference evidence="1" key="1">
    <citation type="journal article" date="2019" name="PLoS Negl. Trop. Dis.">
        <title>Revisiting the worldwide diversity of Leptospira species in the environment.</title>
        <authorList>
            <person name="Vincent A.T."/>
            <person name="Schiettekatte O."/>
            <person name="Bourhy P."/>
            <person name="Veyrier F.J."/>
            <person name="Picardeau M."/>
        </authorList>
    </citation>
    <scope>NUCLEOTIDE SEQUENCE [LARGE SCALE GENOMIC DNA]</scope>
    <source>
        <strain evidence="1">201601109</strain>
    </source>
</reference>
<sequence>MKFLKIILIGSFLLFIINCNPEKTSDDGSSAAMLLLITEAVSSTDGTTINASSSTNWVYVNLKANASVVGSTDVWDLRFKRYNIGTNSGTSGNGNGGACFTGSTDYLATFTGSECTKVVDVQLSSSGGGPISGSTESINPVISAPLDLDPMPAGYGTWYTYSNTILTAKPNVYIITGENGSKYVLQMLDYYNAAGTSGYPKFRWRKL</sequence>
<protein>
    <submittedName>
        <fullName evidence="1">Heme-binding protein HmuY</fullName>
    </submittedName>
</protein>
<name>A0A6H3NVA3_9LEPT</name>
<dbReference type="AlphaFoldDB" id="A0A6H3NVA3"/>
<evidence type="ECO:0000313" key="2">
    <source>
        <dbReference type="Proteomes" id="UP000297649"/>
    </source>
</evidence>
<dbReference type="OrthoDB" id="325449at2"/>
<dbReference type="Proteomes" id="UP000297649">
    <property type="component" value="Unassembled WGS sequence"/>
</dbReference>
<dbReference type="Pfam" id="PF14064">
    <property type="entry name" value="HmuY"/>
    <property type="match status" value="1"/>
</dbReference>
<proteinExistence type="predicted"/>
<dbReference type="InterPro" id="IPR025921">
    <property type="entry name" value="HmuY"/>
</dbReference>
<evidence type="ECO:0000313" key="1">
    <source>
        <dbReference type="EMBL" id="TGN13673.1"/>
    </source>
</evidence>
<comment type="caution">
    <text evidence="1">The sequence shown here is derived from an EMBL/GenBank/DDBJ whole genome shotgun (WGS) entry which is preliminary data.</text>
</comment>
<gene>
    <name evidence="1" type="ORF">EHR08_11200</name>
</gene>
<keyword evidence="2" id="KW-1185">Reference proteome</keyword>
<dbReference type="EMBL" id="RQHU01000013">
    <property type="protein sequence ID" value="TGN13673.1"/>
    <property type="molecule type" value="Genomic_DNA"/>
</dbReference>
<organism evidence="1 2">
    <name type="scientific">Leptospira bandrabouensis</name>
    <dbReference type="NCBI Taxonomy" id="2484903"/>
    <lineage>
        <taxon>Bacteria</taxon>
        <taxon>Pseudomonadati</taxon>
        <taxon>Spirochaetota</taxon>
        <taxon>Spirochaetia</taxon>
        <taxon>Leptospirales</taxon>
        <taxon>Leptospiraceae</taxon>
        <taxon>Leptospira</taxon>
    </lineage>
</organism>